<dbReference type="InterPro" id="IPR051327">
    <property type="entry name" value="MATE_MepA_subfamily"/>
</dbReference>
<feature type="transmembrane region" description="Helical" evidence="6">
    <location>
        <begin position="12"/>
        <end position="30"/>
    </location>
</feature>
<feature type="transmembrane region" description="Helical" evidence="6">
    <location>
        <begin position="311"/>
        <end position="332"/>
    </location>
</feature>
<feature type="transmembrane region" description="Helical" evidence="6">
    <location>
        <begin position="159"/>
        <end position="178"/>
    </location>
</feature>
<evidence type="ECO:0000256" key="2">
    <source>
        <dbReference type="ARBA" id="ARBA00022475"/>
    </source>
</evidence>
<feature type="transmembrane region" description="Helical" evidence="6">
    <location>
        <begin position="184"/>
        <end position="209"/>
    </location>
</feature>
<dbReference type="EMBL" id="FOEC01000008">
    <property type="protein sequence ID" value="SEO84359.1"/>
    <property type="molecule type" value="Genomic_DNA"/>
</dbReference>
<dbReference type="Pfam" id="PF01554">
    <property type="entry name" value="MatE"/>
    <property type="match status" value="1"/>
</dbReference>
<evidence type="ECO:0000256" key="4">
    <source>
        <dbReference type="ARBA" id="ARBA00022989"/>
    </source>
</evidence>
<evidence type="ECO:0000256" key="1">
    <source>
        <dbReference type="ARBA" id="ARBA00004651"/>
    </source>
</evidence>
<keyword evidence="2" id="KW-1003">Cell membrane</keyword>
<dbReference type="Proteomes" id="UP000182975">
    <property type="component" value="Unassembled WGS sequence"/>
</dbReference>
<keyword evidence="5 6" id="KW-0472">Membrane</keyword>
<dbReference type="GO" id="GO:0042910">
    <property type="term" value="F:xenobiotic transmembrane transporter activity"/>
    <property type="evidence" value="ECO:0007669"/>
    <property type="project" value="InterPro"/>
</dbReference>
<organism evidence="7 8">
    <name type="scientific">Denitrobacterium detoxificans</name>
    <dbReference type="NCBI Taxonomy" id="79604"/>
    <lineage>
        <taxon>Bacteria</taxon>
        <taxon>Bacillati</taxon>
        <taxon>Actinomycetota</taxon>
        <taxon>Coriobacteriia</taxon>
        <taxon>Eggerthellales</taxon>
        <taxon>Eggerthellaceae</taxon>
        <taxon>Denitrobacterium</taxon>
    </lineage>
</organism>
<dbReference type="PANTHER" id="PTHR43823:SF3">
    <property type="entry name" value="MULTIDRUG EXPORT PROTEIN MEPA"/>
    <property type="match status" value="1"/>
</dbReference>
<feature type="transmembrane region" description="Helical" evidence="6">
    <location>
        <begin position="380"/>
        <end position="401"/>
    </location>
</feature>
<dbReference type="InterPro" id="IPR002528">
    <property type="entry name" value="MATE_fam"/>
</dbReference>
<protein>
    <submittedName>
        <fullName evidence="7">Na+-driven multidrug efflux pump</fullName>
    </submittedName>
</protein>
<sequence length="451" mass="47939">MLDVRMLKTYFGYVVPSTLAFVLTGVYSIVDGFFVGQMAGDVALAGINVAWPIVALVMALGTGIGMGGAVVSSIRAGEGNEVASRRAIGCAIALLVAVTPVVMAVLLLGGQPLLWVIGGREEVLVQAQAYLSVIAWGSVFQMVEGGCVPLVRNMGHVKFAMVAQMVGGLVNVLGDWLLVMVLGWGIVGAAVATVSAQAIASVFFIVFFLRGGRLSRADLGVDRSIVGRMFKIGFAPAALTLLPEVTTVVMNIATVTYGGVTAQASFAIMSYTVVAVQWVIQGVHDGSQPIISLCYGSGDARSVRRLRHINYVLAILVAVLGWVGLYMSRWQIAALFGASPEGAAVFAHGVTLFALCLPFYAIAHVVVSFFYAVEHARGSFALIVGEVVLMVAFPIVLPLFWGLDGAWMSALFCYAILAVMALGLMHAGRDALRERLLRQKRLHDEKENEVV</sequence>
<evidence type="ECO:0000256" key="5">
    <source>
        <dbReference type="ARBA" id="ARBA00023136"/>
    </source>
</evidence>
<feature type="transmembrane region" description="Helical" evidence="6">
    <location>
        <begin position="352"/>
        <end position="373"/>
    </location>
</feature>
<gene>
    <name evidence="7" type="ORF">SAMN02910314_01363</name>
</gene>
<reference evidence="8" key="1">
    <citation type="submission" date="2016-10" db="EMBL/GenBank/DDBJ databases">
        <authorList>
            <person name="Varghese N."/>
        </authorList>
    </citation>
    <scope>NUCLEOTIDE SEQUENCE [LARGE SCALE GENOMIC DNA]</scope>
    <source>
        <strain evidence="8">DSM 21843</strain>
    </source>
</reference>
<keyword evidence="8" id="KW-1185">Reference proteome</keyword>
<feature type="transmembrane region" description="Helical" evidence="6">
    <location>
        <begin position="407"/>
        <end position="428"/>
    </location>
</feature>
<feature type="transmembrane region" description="Helical" evidence="6">
    <location>
        <begin position="129"/>
        <end position="147"/>
    </location>
</feature>
<evidence type="ECO:0000256" key="3">
    <source>
        <dbReference type="ARBA" id="ARBA00022692"/>
    </source>
</evidence>
<dbReference type="GO" id="GO:0015297">
    <property type="term" value="F:antiporter activity"/>
    <property type="evidence" value="ECO:0007669"/>
    <property type="project" value="InterPro"/>
</dbReference>
<dbReference type="OrthoDB" id="9808954at2"/>
<feature type="transmembrane region" description="Helical" evidence="6">
    <location>
        <begin position="86"/>
        <end position="109"/>
    </location>
</feature>
<accession>A0A1H8SZU4</accession>
<evidence type="ECO:0000313" key="7">
    <source>
        <dbReference type="EMBL" id="SEO84359.1"/>
    </source>
</evidence>
<evidence type="ECO:0000313" key="8">
    <source>
        <dbReference type="Proteomes" id="UP000182975"/>
    </source>
</evidence>
<keyword evidence="3 6" id="KW-0812">Transmembrane</keyword>
<dbReference type="AlphaFoldDB" id="A0A1H8SZU4"/>
<name>A0A1H8SZU4_9ACTN</name>
<evidence type="ECO:0000256" key="6">
    <source>
        <dbReference type="SAM" id="Phobius"/>
    </source>
</evidence>
<dbReference type="GO" id="GO:0005886">
    <property type="term" value="C:plasma membrane"/>
    <property type="evidence" value="ECO:0007669"/>
    <property type="project" value="UniProtKB-SubCell"/>
</dbReference>
<proteinExistence type="predicted"/>
<dbReference type="PANTHER" id="PTHR43823">
    <property type="entry name" value="SPORULATION PROTEIN YKVU"/>
    <property type="match status" value="1"/>
</dbReference>
<keyword evidence="4 6" id="KW-1133">Transmembrane helix</keyword>
<comment type="subcellular location">
    <subcellularLocation>
        <location evidence="1">Cell membrane</location>
        <topology evidence="1">Multi-pass membrane protein</topology>
    </subcellularLocation>
</comment>
<dbReference type="RefSeq" id="WP_066660791.1">
    <property type="nucleotide sequence ID" value="NZ_FOEC01000008.1"/>
</dbReference>
<feature type="transmembrane region" description="Helical" evidence="6">
    <location>
        <begin position="50"/>
        <end position="74"/>
    </location>
</feature>